<keyword evidence="4" id="KW-1185">Reference proteome</keyword>
<proteinExistence type="predicted"/>
<sequence length="317" mass="35700">MDSHNSAVLTLALEQHKQAEEEVARRAAREGELDQRDNSGNIENNVGADEHIQQHGDSKIEETHPPSDKDLKPTKAYSVHPDLKVGMGLVTDISGPRIEGQDLVVFNPKAIGRSKCTRCKKDHTIVDGKVFKLCPHCRQLQRERSKRWQEKTRKRVGFCRRCGIIIPPDQTKFVLCSPCRHDLRTRKAQRFEDGKCTHCAGPNDSREFKVCTRCRSNDKIRRKQLEEANRCNRCGHSLDRESTGRKVCSTCRLRKKSAAKVSQDAAAAVASSQTVVHASTPVHANSDVTVLQQQVQYTQNTDEQVATQLENNLFAQN</sequence>
<feature type="compositionally biased region" description="Basic and acidic residues" evidence="1">
    <location>
        <begin position="48"/>
        <end position="73"/>
    </location>
</feature>
<dbReference type="Proteomes" id="UP000189513">
    <property type="component" value="Unassembled WGS sequence"/>
</dbReference>
<reference evidence="3" key="3">
    <citation type="submission" date="2017-01" db="EMBL/GenBank/DDBJ databases">
        <authorList>
            <person name="Mah S.A."/>
            <person name="Swanson W.J."/>
            <person name="Moy G.W."/>
            <person name="Vacquier V.D."/>
        </authorList>
    </citation>
    <scope>NUCLEOTIDE SEQUENCE [LARGE SCALE GENOMIC DNA]</scope>
    <source>
        <strain evidence="3">65</strain>
    </source>
</reference>
<evidence type="ECO:0000313" key="3">
    <source>
        <dbReference type="EMBL" id="ONH69133.1"/>
    </source>
</evidence>
<dbReference type="OrthoDB" id="3998161at2759"/>
<dbReference type="STRING" id="36022.A0A061B5Q4"/>
<dbReference type="EMBL" id="LK052901">
    <property type="protein sequence ID" value="CDR45140.1"/>
    <property type="molecule type" value="Genomic_DNA"/>
</dbReference>
<evidence type="ECO:0000256" key="1">
    <source>
        <dbReference type="SAM" id="MobiDB-lite"/>
    </source>
</evidence>
<reference evidence="4" key="2">
    <citation type="journal article" date="2017" name="Genome Announc.">
        <title>Genome sequences of Cyberlindnera fabianii 65, Pichia kudriavzevii 129, and Saccharomyces cerevisiae 131 isolated from fermented masau fruits in Zimbabwe.</title>
        <authorList>
            <person name="van Rijswijck I.M.H."/>
            <person name="Derks M.F.L."/>
            <person name="Abee T."/>
            <person name="de Ridder D."/>
            <person name="Smid E.J."/>
        </authorList>
    </citation>
    <scope>NUCLEOTIDE SEQUENCE [LARGE SCALE GENOMIC DNA]</scope>
    <source>
        <strain evidence="4">65</strain>
    </source>
</reference>
<reference evidence="2" key="1">
    <citation type="journal article" date="2014" name="Genome Announc.">
        <title>Genome sequence of the yeast Cyberlindnera fabianii (Hansenula fabianii).</title>
        <authorList>
            <person name="Freel K.C."/>
            <person name="Sarilar V."/>
            <person name="Neuveglise C."/>
            <person name="Devillers H."/>
            <person name="Friedrich A."/>
            <person name="Schacherer J."/>
        </authorList>
    </citation>
    <scope>NUCLEOTIDE SEQUENCE</scope>
    <source>
        <strain evidence="2">YJS4271</strain>
    </source>
</reference>
<accession>A0A061B5Q4</accession>
<dbReference type="VEuPathDB" id="FungiDB:BON22_1341"/>
<feature type="compositionally biased region" description="Basic and acidic residues" evidence="1">
    <location>
        <begin position="14"/>
        <end position="37"/>
    </location>
</feature>
<dbReference type="AlphaFoldDB" id="A0A061B5Q4"/>
<dbReference type="OMA" id="VFKLCPH"/>
<dbReference type="EMBL" id="MPUK01000002">
    <property type="protein sequence ID" value="ONH69133.1"/>
    <property type="molecule type" value="Genomic_DNA"/>
</dbReference>
<protein>
    <submittedName>
        <fullName evidence="2">CYFA0S16e02586g1_1</fullName>
    </submittedName>
    <submittedName>
        <fullName evidence="3">White-opaque regulator 3</fullName>
    </submittedName>
</protein>
<organism evidence="2">
    <name type="scientific">Cyberlindnera fabianii</name>
    <name type="common">Yeast</name>
    <name type="synonym">Hansenula fabianii</name>
    <dbReference type="NCBI Taxonomy" id="36022"/>
    <lineage>
        <taxon>Eukaryota</taxon>
        <taxon>Fungi</taxon>
        <taxon>Dikarya</taxon>
        <taxon>Ascomycota</taxon>
        <taxon>Saccharomycotina</taxon>
        <taxon>Saccharomycetes</taxon>
        <taxon>Phaffomycetales</taxon>
        <taxon>Phaffomycetaceae</taxon>
        <taxon>Cyberlindnera</taxon>
    </lineage>
</organism>
<gene>
    <name evidence="3" type="ORF">BON22_1341</name>
    <name evidence="2" type="ORF">CYFA0S_16e02586g</name>
</gene>
<name>A0A061B5Q4_CYBFA</name>
<evidence type="ECO:0000313" key="4">
    <source>
        <dbReference type="Proteomes" id="UP000189513"/>
    </source>
</evidence>
<feature type="region of interest" description="Disordered" evidence="1">
    <location>
        <begin position="1"/>
        <end position="74"/>
    </location>
</feature>
<evidence type="ECO:0000313" key="2">
    <source>
        <dbReference type="EMBL" id="CDR45140.1"/>
    </source>
</evidence>